<comment type="caution">
    <text evidence="11">The sequence shown here is derived from an EMBL/GenBank/DDBJ whole genome shotgun (WGS) entry which is preliminary data.</text>
</comment>
<accession>A0A024GT73</accession>
<comment type="similarity">
    <text evidence="2">Belongs to the histone deacetylase family. HD type 2 subfamily.</text>
</comment>
<dbReference type="InterPro" id="IPR023801">
    <property type="entry name" value="His_deacetylse_dom"/>
</dbReference>
<reference evidence="11 12" key="1">
    <citation type="submission" date="2012-05" db="EMBL/GenBank/DDBJ databases">
        <title>Recombination and specialization in a pathogen metapopulation.</title>
        <authorList>
            <person name="Gardiner A."/>
            <person name="Kemen E."/>
            <person name="Schultz-Larsen T."/>
            <person name="MacLean D."/>
            <person name="Van Oosterhout C."/>
            <person name="Jones J.D.G."/>
        </authorList>
    </citation>
    <scope>NUCLEOTIDE SEQUENCE [LARGE SCALE GENOMIC DNA]</scope>
    <source>
        <strain evidence="11 12">Ac Nc2</strain>
    </source>
</reference>
<dbReference type="PRINTS" id="PR01270">
    <property type="entry name" value="HDASUPER"/>
</dbReference>
<dbReference type="SUPFAM" id="SSF52768">
    <property type="entry name" value="Arginase/deacetylase"/>
    <property type="match status" value="1"/>
</dbReference>
<dbReference type="GO" id="GO:0040029">
    <property type="term" value="P:epigenetic regulation of gene expression"/>
    <property type="evidence" value="ECO:0007669"/>
    <property type="project" value="TreeGrafter"/>
</dbReference>
<name>A0A024GT73_9STRA</name>
<protein>
    <recommendedName>
        <fullName evidence="3">histone deacetylase</fullName>
        <ecNumber evidence="3">3.5.1.98</ecNumber>
    </recommendedName>
</protein>
<evidence type="ECO:0000256" key="8">
    <source>
        <dbReference type="ARBA" id="ARBA00023163"/>
    </source>
</evidence>
<dbReference type="InterPro" id="IPR023696">
    <property type="entry name" value="Ureohydrolase_dom_sf"/>
</dbReference>
<dbReference type="InterPro" id="IPR000286">
    <property type="entry name" value="HDACs"/>
</dbReference>
<keyword evidence="5" id="KW-0378">Hydrolase</keyword>
<keyword evidence="12" id="KW-1185">Reference proteome</keyword>
<dbReference type="Pfam" id="PF00850">
    <property type="entry name" value="Hist_deacetyl"/>
    <property type="match status" value="1"/>
</dbReference>
<evidence type="ECO:0000313" key="12">
    <source>
        <dbReference type="Proteomes" id="UP000053237"/>
    </source>
</evidence>
<evidence type="ECO:0000256" key="3">
    <source>
        <dbReference type="ARBA" id="ARBA00012111"/>
    </source>
</evidence>
<dbReference type="Gene3D" id="3.40.800.20">
    <property type="entry name" value="Histone deacetylase domain"/>
    <property type="match status" value="1"/>
</dbReference>
<comment type="subcellular location">
    <subcellularLocation>
        <location evidence="1">Nucleus</location>
    </subcellularLocation>
</comment>
<keyword evidence="8" id="KW-0804">Transcription</keyword>
<evidence type="ECO:0000256" key="7">
    <source>
        <dbReference type="ARBA" id="ARBA00023015"/>
    </source>
</evidence>
<evidence type="ECO:0000256" key="9">
    <source>
        <dbReference type="ARBA" id="ARBA00023242"/>
    </source>
</evidence>
<dbReference type="InParanoid" id="A0A024GT73"/>
<dbReference type="CDD" id="cd11599">
    <property type="entry name" value="HDAC_classII_2"/>
    <property type="match status" value="1"/>
</dbReference>
<dbReference type="GO" id="GO:0141221">
    <property type="term" value="F:histone deacetylase activity, hydrolytic mechanism"/>
    <property type="evidence" value="ECO:0007669"/>
    <property type="project" value="UniProtKB-EC"/>
</dbReference>
<keyword evidence="9" id="KW-0539">Nucleus</keyword>
<keyword evidence="7" id="KW-0805">Transcription regulation</keyword>
<dbReference type="STRING" id="65357.A0A024GT73"/>
<dbReference type="GO" id="GO:0005737">
    <property type="term" value="C:cytoplasm"/>
    <property type="evidence" value="ECO:0007669"/>
    <property type="project" value="TreeGrafter"/>
</dbReference>
<gene>
    <name evidence="11" type="ORF">BN9_109030</name>
</gene>
<evidence type="ECO:0000256" key="4">
    <source>
        <dbReference type="ARBA" id="ARBA00022491"/>
    </source>
</evidence>
<evidence type="ECO:0000256" key="5">
    <source>
        <dbReference type="ARBA" id="ARBA00022801"/>
    </source>
</evidence>
<dbReference type="AlphaFoldDB" id="A0A024GT73"/>
<dbReference type="Proteomes" id="UP000053237">
    <property type="component" value="Unassembled WGS sequence"/>
</dbReference>
<evidence type="ECO:0000256" key="2">
    <source>
        <dbReference type="ARBA" id="ARBA00007738"/>
    </source>
</evidence>
<evidence type="ECO:0000259" key="10">
    <source>
        <dbReference type="Pfam" id="PF00850"/>
    </source>
</evidence>
<organism evidence="11 12">
    <name type="scientific">Albugo candida</name>
    <dbReference type="NCBI Taxonomy" id="65357"/>
    <lineage>
        <taxon>Eukaryota</taxon>
        <taxon>Sar</taxon>
        <taxon>Stramenopiles</taxon>
        <taxon>Oomycota</taxon>
        <taxon>Peronosporomycetes</taxon>
        <taxon>Albuginales</taxon>
        <taxon>Albuginaceae</taxon>
        <taxon>Albugo</taxon>
    </lineage>
</organism>
<evidence type="ECO:0000313" key="11">
    <source>
        <dbReference type="EMBL" id="CCI49551.1"/>
    </source>
</evidence>
<proteinExistence type="inferred from homology"/>
<feature type="domain" description="Histone deacetylase" evidence="10">
    <location>
        <begin position="97"/>
        <end position="392"/>
    </location>
</feature>
<dbReference type="GO" id="GO:0000118">
    <property type="term" value="C:histone deacetylase complex"/>
    <property type="evidence" value="ECO:0007669"/>
    <property type="project" value="TreeGrafter"/>
</dbReference>
<keyword evidence="6" id="KW-0156">Chromatin regulator</keyword>
<dbReference type="OrthoDB" id="424012at2759"/>
<sequence length="401" mass="45598">MTFSQTETECIPIISALQLQHQGTQVSGHAHVGYTADIHVACYFVCKASLYSEDEIKRIACVCKKWKHLVDSVHFGALSLLLTDEKCKQHRIPQRSERPERISTIMRRLEQCFPHVRIVDGVNPASRYQLERFHTKSYINMLYQFHRKINASRRADPSNTSFQYVTIDEDTIMMDGTLDACLAAAGAVCDAIDAVMNPLGSIKNAFCVIRPPGHHAEANTAMGFCFLNNVGIGAFHAIDRYLLQRVVIIDFDVHHGNGIEHRLKQENRTLYISIHQHPLYPFTGTQSTLNCHNVAVPKNTTSHEYRKHILQSVVPRIQSFEPDLILLASGFDAHKNDPLAQVRLQTEDYYWLTNRFTELAWQYCHGRIVSVLEGGYHLPSLADSTEEHFRALIHGSYPFLS</sequence>
<evidence type="ECO:0000256" key="1">
    <source>
        <dbReference type="ARBA" id="ARBA00004123"/>
    </source>
</evidence>
<dbReference type="PANTHER" id="PTHR10625">
    <property type="entry name" value="HISTONE DEACETYLASE HDAC1-RELATED"/>
    <property type="match status" value="1"/>
</dbReference>
<dbReference type="PANTHER" id="PTHR10625:SF5">
    <property type="entry name" value="HISTONE DEACETYLASE"/>
    <property type="match status" value="1"/>
</dbReference>
<dbReference type="InterPro" id="IPR037138">
    <property type="entry name" value="His_deacetylse_dom_sf"/>
</dbReference>
<keyword evidence="4" id="KW-0678">Repressor</keyword>
<dbReference type="EMBL" id="CAIX01000313">
    <property type="protein sequence ID" value="CCI49551.1"/>
    <property type="molecule type" value="Genomic_DNA"/>
</dbReference>
<dbReference type="EC" id="3.5.1.98" evidence="3"/>
<evidence type="ECO:0000256" key="6">
    <source>
        <dbReference type="ARBA" id="ARBA00022853"/>
    </source>
</evidence>